<dbReference type="SUPFAM" id="SSF53067">
    <property type="entry name" value="Actin-like ATPase domain"/>
    <property type="match status" value="1"/>
</dbReference>
<dbReference type="Pfam" id="PF00814">
    <property type="entry name" value="TsaD"/>
    <property type="match status" value="1"/>
</dbReference>
<feature type="domain" description="Gcp-like" evidence="1">
    <location>
        <begin position="31"/>
        <end position="126"/>
    </location>
</feature>
<accession>A0A7W6DL61</accession>
<evidence type="ECO:0000313" key="3">
    <source>
        <dbReference type="Proteomes" id="UP000541426"/>
    </source>
</evidence>
<dbReference type="InterPro" id="IPR043129">
    <property type="entry name" value="ATPase_NBD"/>
</dbReference>
<dbReference type="InterPro" id="IPR022496">
    <property type="entry name" value="T6A_TsaB"/>
</dbReference>
<dbReference type="Proteomes" id="UP000541426">
    <property type="component" value="Unassembled WGS sequence"/>
</dbReference>
<dbReference type="GO" id="GO:0002949">
    <property type="term" value="P:tRNA threonylcarbamoyladenosine modification"/>
    <property type="evidence" value="ECO:0007669"/>
    <property type="project" value="InterPro"/>
</dbReference>
<protein>
    <submittedName>
        <fullName evidence="2">tRNA threonylcarbamoyl adenosine modification protein YeaZ</fullName>
    </submittedName>
</protein>
<dbReference type="Gene3D" id="3.30.420.40">
    <property type="match status" value="2"/>
</dbReference>
<dbReference type="InterPro" id="IPR000905">
    <property type="entry name" value="Gcp-like_dom"/>
</dbReference>
<evidence type="ECO:0000259" key="1">
    <source>
        <dbReference type="Pfam" id="PF00814"/>
    </source>
</evidence>
<proteinExistence type="predicted"/>
<name>A0A7W6DL61_9RHOB</name>
<dbReference type="AlphaFoldDB" id="A0A7W6DL61"/>
<dbReference type="NCBIfam" id="TIGR03725">
    <property type="entry name" value="T6A_YeaZ"/>
    <property type="match status" value="1"/>
</dbReference>
<dbReference type="RefSeq" id="WP_183963769.1">
    <property type="nucleotide sequence ID" value="NZ_BAABBZ010000014.1"/>
</dbReference>
<evidence type="ECO:0000313" key="2">
    <source>
        <dbReference type="EMBL" id="MBB3984817.1"/>
    </source>
</evidence>
<comment type="caution">
    <text evidence="2">The sequence shown here is derived from an EMBL/GenBank/DDBJ whole genome shotgun (WGS) entry which is preliminary data.</text>
</comment>
<keyword evidence="3" id="KW-1185">Reference proteome</keyword>
<reference evidence="2 3" key="1">
    <citation type="submission" date="2020-08" db="EMBL/GenBank/DDBJ databases">
        <title>Genomic Encyclopedia of Type Strains, Phase IV (KMG-IV): sequencing the most valuable type-strain genomes for metagenomic binning, comparative biology and taxonomic classification.</title>
        <authorList>
            <person name="Goeker M."/>
        </authorList>
    </citation>
    <scope>NUCLEOTIDE SEQUENCE [LARGE SCALE GENOMIC DNA]</scope>
    <source>
        <strain evidence="2 3">DSM 102235</strain>
    </source>
</reference>
<organism evidence="2 3">
    <name type="scientific">Sagittula marina</name>
    <dbReference type="NCBI Taxonomy" id="943940"/>
    <lineage>
        <taxon>Bacteria</taxon>
        <taxon>Pseudomonadati</taxon>
        <taxon>Pseudomonadota</taxon>
        <taxon>Alphaproteobacteria</taxon>
        <taxon>Rhodobacterales</taxon>
        <taxon>Roseobacteraceae</taxon>
        <taxon>Sagittula</taxon>
    </lineage>
</organism>
<dbReference type="EMBL" id="JACIEJ010000002">
    <property type="protein sequence ID" value="MBB3984817.1"/>
    <property type="molecule type" value="Genomic_DNA"/>
</dbReference>
<sequence length="188" mass="19466">MILAFDTSTAHVIAALLDGASLRAVKAEPMARGQAERLMPLLEEVLTEGGATWQDVTRIGVGIGPGNFTGIRIAVSAARGLALGLGVPAVGVSTFDVIRSAEAGTARYAAIPAPRDMVYVQSQDGEITTMAAADLEDHALPPDPALWAEHIARVAATKPTGTRPAPLYIRPADAAPSKEAPPIILDDA</sequence>
<gene>
    <name evidence="2" type="ORF">GGQ68_001133</name>
</gene>